<sequence>MRRRNLTWTIGGSALVLSGVLIMMRAIMLGSSLSPALTVIAELAWAGGVTVFAVGRTRYESVVGRRPLGLVALLIVAWWHMGARVVFDALSPSETFATPAAVPPAYLIFGYFDLVVPLAAGIIATVQIARTRIVPSPWRWAPLWVLALSAVVWVVTQGAYATMALPQQAMADVGTLLGALASIASTIGLGVLAIVLSERGRASSVQVFRSGQS</sequence>
<feature type="transmembrane region" description="Helical" evidence="1">
    <location>
        <begin position="33"/>
        <end position="55"/>
    </location>
</feature>
<keyword evidence="1" id="KW-1133">Transmembrane helix</keyword>
<evidence type="ECO:0000256" key="1">
    <source>
        <dbReference type="SAM" id="Phobius"/>
    </source>
</evidence>
<proteinExistence type="predicted"/>
<evidence type="ECO:0000313" key="3">
    <source>
        <dbReference type="Proteomes" id="UP000594480"/>
    </source>
</evidence>
<feature type="transmembrane region" description="Helical" evidence="1">
    <location>
        <begin position="107"/>
        <end position="129"/>
    </location>
</feature>
<gene>
    <name evidence="2" type="ORF">IT882_07400</name>
</gene>
<feature type="transmembrane region" description="Helical" evidence="1">
    <location>
        <begin position="7"/>
        <end position="27"/>
    </location>
</feature>
<reference evidence="2 3" key="1">
    <citation type="submission" date="2020-11" db="EMBL/GenBank/DDBJ databases">
        <title>Amino acid is mineralized and recycled by bacteria in oceanic microbiome.</title>
        <authorList>
            <person name="Zheng L.Y."/>
        </authorList>
    </citation>
    <scope>NUCLEOTIDE SEQUENCE [LARGE SCALE GENOMIC DNA]</scope>
    <source>
        <strain evidence="2 3">A32-1</strain>
    </source>
</reference>
<protein>
    <submittedName>
        <fullName evidence="2">Uncharacterized protein</fullName>
    </submittedName>
</protein>
<dbReference type="Proteomes" id="UP000594480">
    <property type="component" value="Chromosome"/>
</dbReference>
<feature type="transmembrane region" description="Helical" evidence="1">
    <location>
        <begin position="141"/>
        <end position="161"/>
    </location>
</feature>
<dbReference type="RefSeq" id="WP_195693798.1">
    <property type="nucleotide sequence ID" value="NZ_CP064760.1"/>
</dbReference>
<keyword evidence="1" id="KW-0472">Membrane</keyword>
<dbReference type="KEGG" id="msf:IT882_07400"/>
<evidence type="ECO:0000313" key="2">
    <source>
        <dbReference type="EMBL" id="QPE05787.1"/>
    </source>
</evidence>
<accession>A0A7S8MYX0</accession>
<dbReference type="AlphaFoldDB" id="A0A7S8MYX0"/>
<dbReference type="EMBL" id="CP064760">
    <property type="protein sequence ID" value="QPE05787.1"/>
    <property type="molecule type" value="Genomic_DNA"/>
</dbReference>
<organism evidence="2 3">
    <name type="scientific">Microbacterium schleiferi</name>
    <dbReference type="NCBI Taxonomy" id="69362"/>
    <lineage>
        <taxon>Bacteria</taxon>
        <taxon>Bacillati</taxon>
        <taxon>Actinomycetota</taxon>
        <taxon>Actinomycetes</taxon>
        <taxon>Micrococcales</taxon>
        <taxon>Microbacteriaceae</taxon>
        <taxon>Microbacterium</taxon>
    </lineage>
</organism>
<keyword evidence="3" id="KW-1185">Reference proteome</keyword>
<name>A0A7S8MYX0_9MICO</name>
<keyword evidence="1" id="KW-0812">Transmembrane</keyword>
<feature type="transmembrane region" description="Helical" evidence="1">
    <location>
        <begin position="173"/>
        <end position="196"/>
    </location>
</feature>
<feature type="transmembrane region" description="Helical" evidence="1">
    <location>
        <begin position="67"/>
        <end position="87"/>
    </location>
</feature>